<sequence>MFDDKLLRTFIKSRRSAAFLGSVIQQHVHLDFHVFVQKENCSVSYCTNENTLRLCFFQLSTFFELRLTLKSIGFLEMWSHSSIHSQ</sequence>
<dbReference type="Proteomes" id="UP000277204">
    <property type="component" value="Unassembled WGS sequence"/>
</dbReference>
<evidence type="ECO:0000313" key="1">
    <source>
        <dbReference type="EMBL" id="VDO60295.1"/>
    </source>
</evidence>
<dbReference type="EMBL" id="UZAI01001285">
    <property type="protein sequence ID" value="VDO60295.1"/>
    <property type="molecule type" value="Genomic_DNA"/>
</dbReference>
<organism evidence="1 2">
    <name type="scientific">Schistosoma margrebowiei</name>
    <dbReference type="NCBI Taxonomy" id="48269"/>
    <lineage>
        <taxon>Eukaryota</taxon>
        <taxon>Metazoa</taxon>
        <taxon>Spiralia</taxon>
        <taxon>Lophotrochozoa</taxon>
        <taxon>Platyhelminthes</taxon>
        <taxon>Trematoda</taxon>
        <taxon>Digenea</taxon>
        <taxon>Strigeidida</taxon>
        <taxon>Schistosomatoidea</taxon>
        <taxon>Schistosomatidae</taxon>
        <taxon>Schistosoma</taxon>
    </lineage>
</organism>
<keyword evidence="2" id="KW-1185">Reference proteome</keyword>
<proteinExistence type="predicted"/>
<accession>A0A3P8AGI3</accession>
<evidence type="ECO:0000313" key="2">
    <source>
        <dbReference type="Proteomes" id="UP000277204"/>
    </source>
</evidence>
<reference evidence="1 2" key="1">
    <citation type="submission" date="2018-11" db="EMBL/GenBank/DDBJ databases">
        <authorList>
            <consortium name="Pathogen Informatics"/>
        </authorList>
    </citation>
    <scope>NUCLEOTIDE SEQUENCE [LARGE SCALE GENOMIC DNA]</scope>
    <source>
        <strain evidence="1 2">Zambia</strain>
    </source>
</reference>
<name>A0A3P8AGI3_9TREM</name>
<dbReference type="AlphaFoldDB" id="A0A3P8AGI3"/>
<gene>
    <name evidence="1" type="ORF">SMRZ_LOCUS4150</name>
</gene>
<protein>
    <submittedName>
        <fullName evidence="1">Uncharacterized protein</fullName>
    </submittedName>
</protein>